<evidence type="ECO:0000256" key="4">
    <source>
        <dbReference type="ARBA" id="ARBA00022475"/>
    </source>
</evidence>
<evidence type="ECO:0000256" key="2">
    <source>
        <dbReference type="ARBA" id="ARBA00005417"/>
    </source>
</evidence>
<dbReference type="STRING" id="1555112.LIP_3066"/>
<dbReference type="PROSITE" id="PS50893">
    <property type="entry name" value="ABC_TRANSPORTER_2"/>
    <property type="match status" value="1"/>
</dbReference>
<dbReference type="EMBL" id="AP014924">
    <property type="protein sequence ID" value="BAS28895.1"/>
    <property type="molecule type" value="Genomic_DNA"/>
</dbReference>
<dbReference type="PANTHER" id="PTHR43166:SF9">
    <property type="entry name" value="GLUTAMATE_ASPARTATE IMPORT ATP-BINDING PROTEIN GLTL"/>
    <property type="match status" value="1"/>
</dbReference>
<dbReference type="GO" id="GO:0005886">
    <property type="term" value="C:plasma membrane"/>
    <property type="evidence" value="ECO:0007669"/>
    <property type="project" value="UniProtKB-SubCell"/>
</dbReference>
<dbReference type="CDD" id="cd03255">
    <property type="entry name" value="ABC_MJ0796_LolCDE_FtsE"/>
    <property type="match status" value="1"/>
</dbReference>
<evidence type="ECO:0000256" key="6">
    <source>
        <dbReference type="ARBA" id="ARBA00022840"/>
    </source>
</evidence>
<protein>
    <submittedName>
        <fullName evidence="9">ABC transporter</fullName>
    </submittedName>
</protein>
<name>A0A0K2SP49_LIMPI</name>
<evidence type="ECO:0000256" key="3">
    <source>
        <dbReference type="ARBA" id="ARBA00022448"/>
    </source>
</evidence>
<evidence type="ECO:0000259" key="8">
    <source>
        <dbReference type="PROSITE" id="PS50893"/>
    </source>
</evidence>
<dbReference type="InterPro" id="IPR017911">
    <property type="entry name" value="MacB-like_ATP-bd"/>
</dbReference>
<dbReference type="SUPFAM" id="SSF52540">
    <property type="entry name" value="P-loop containing nucleoside triphosphate hydrolases"/>
    <property type="match status" value="1"/>
</dbReference>
<organism evidence="9 10">
    <name type="scientific">Limnochorda pilosa</name>
    <dbReference type="NCBI Taxonomy" id="1555112"/>
    <lineage>
        <taxon>Bacteria</taxon>
        <taxon>Bacillati</taxon>
        <taxon>Bacillota</taxon>
        <taxon>Limnochordia</taxon>
        <taxon>Limnochordales</taxon>
        <taxon>Limnochordaceae</taxon>
        <taxon>Limnochorda</taxon>
    </lineage>
</organism>
<keyword evidence="7" id="KW-0472">Membrane</keyword>
<gene>
    <name evidence="9" type="ORF">LIP_3066</name>
</gene>
<dbReference type="InterPro" id="IPR050086">
    <property type="entry name" value="MetN_ABC_transporter-like"/>
</dbReference>
<dbReference type="KEGG" id="lpil:LIP_3066"/>
<dbReference type="InterPro" id="IPR017871">
    <property type="entry name" value="ABC_transporter-like_CS"/>
</dbReference>
<dbReference type="PANTHER" id="PTHR43166">
    <property type="entry name" value="AMINO ACID IMPORT ATP-BINDING PROTEIN"/>
    <property type="match status" value="1"/>
</dbReference>
<dbReference type="GO" id="GO:0005524">
    <property type="term" value="F:ATP binding"/>
    <property type="evidence" value="ECO:0007669"/>
    <property type="project" value="UniProtKB-KW"/>
</dbReference>
<dbReference type="Proteomes" id="UP000065807">
    <property type="component" value="Chromosome"/>
</dbReference>
<evidence type="ECO:0000313" key="10">
    <source>
        <dbReference type="Proteomes" id="UP000065807"/>
    </source>
</evidence>
<dbReference type="InterPro" id="IPR003439">
    <property type="entry name" value="ABC_transporter-like_ATP-bd"/>
</dbReference>
<feature type="domain" description="ABC transporter" evidence="8">
    <location>
        <begin position="2"/>
        <end position="237"/>
    </location>
</feature>
<dbReference type="GO" id="GO:0016887">
    <property type="term" value="F:ATP hydrolysis activity"/>
    <property type="evidence" value="ECO:0007669"/>
    <property type="project" value="InterPro"/>
</dbReference>
<accession>A0A0K2SP49</accession>
<keyword evidence="3" id="KW-0813">Transport</keyword>
<dbReference type="SMART" id="SM00382">
    <property type="entry name" value="AAA"/>
    <property type="match status" value="1"/>
</dbReference>
<sequence length="242" mass="26088">MLRVRGLSKRFGPVRALTGVDLEVQPGEVVALLGPSGCGKSTLLRCVDGLEAPDEGEVEIAGVVLREARSDELPLLRRRVGFVFQGSHLLRRLTAEQNVAIGLVAAGQPTHQALAVARAALERVGMGWAAGRRPEELSGGERQRVAIARALVGEPLLMLWDEPTASLDPVVVHEILKLMEGLVAESDRAMLLVTHQVGFARQVAHRLVFMEAGRVVESGPPEEVLAAPRSQVARRYQMLLGA</sequence>
<keyword evidence="5" id="KW-0547">Nucleotide-binding</keyword>
<proteinExistence type="inferred from homology"/>
<dbReference type="PROSITE" id="PS00211">
    <property type="entry name" value="ABC_TRANSPORTER_1"/>
    <property type="match status" value="1"/>
</dbReference>
<dbReference type="Pfam" id="PF00005">
    <property type="entry name" value="ABC_tran"/>
    <property type="match status" value="1"/>
</dbReference>
<comment type="subcellular location">
    <subcellularLocation>
        <location evidence="1">Cell membrane</location>
        <topology evidence="1">Peripheral membrane protein</topology>
    </subcellularLocation>
</comment>
<comment type="similarity">
    <text evidence="2">Belongs to the ABC transporter superfamily.</text>
</comment>
<dbReference type="InterPro" id="IPR027417">
    <property type="entry name" value="P-loop_NTPase"/>
</dbReference>
<reference evidence="10" key="2">
    <citation type="journal article" date="2016" name="Int. J. Syst. Evol. Microbiol.">
        <title>Complete genome sequence and cell structure of Limnochorda pilosa, a Gram-negative spore-former within the phylum Firmicutes.</title>
        <authorList>
            <person name="Watanabe M."/>
            <person name="Kojima H."/>
            <person name="Fukui M."/>
        </authorList>
    </citation>
    <scope>NUCLEOTIDE SEQUENCE [LARGE SCALE GENOMIC DNA]</scope>
    <source>
        <strain evidence="10">HC45</strain>
    </source>
</reference>
<evidence type="ECO:0000313" key="9">
    <source>
        <dbReference type="EMBL" id="BAS28895.1"/>
    </source>
</evidence>
<dbReference type="Gene3D" id="3.40.50.300">
    <property type="entry name" value="P-loop containing nucleotide triphosphate hydrolases"/>
    <property type="match status" value="1"/>
</dbReference>
<keyword evidence="6" id="KW-0067">ATP-binding</keyword>
<keyword evidence="4" id="KW-1003">Cell membrane</keyword>
<dbReference type="InterPro" id="IPR003593">
    <property type="entry name" value="AAA+_ATPase"/>
</dbReference>
<reference evidence="10" key="1">
    <citation type="submission" date="2015-07" db="EMBL/GenBank/DDBJ databases">
        <title>Complete genome sequence and phylogenetic analysis of Limnochorda pilosa.</title>
        <authorList>
            <person name="Watanabe M."/>
            <person name="Kojima H."/>
            <person name="Fukui M."/>
        </authorList>
    </citation>
    <scope>NUCLEOTIDE SEQUENCE [LARGE SCALE GENOMIC DNA]</scope>
    <source>
        <strain evidence="10">HC45</strain>
    </source>
</reference>
<dbReference type="AlphaFoldDB" id="A0A0K2SP49"/>
<evidence type="ECO:0000256" key="7">
    <source>
        <dbReference type="ARBA" id="ARBA00023136"/>
    </source>
</evidence>
<keyword evidence="10" id="KW-1185">Reference proteome</keyword>
<evidence type="ECO:0000256" key="5">
    <source>
        <dbReference type="ARBA" id="ARBA00022741"/>
    </source>
</evidence>
<evidence type="ECO:0000256" key="1">
    <source>
        <dbReference type="ARBA" id="ARBA00004202"/>
    </source>
</evidence>